<accession>A0A250XID8</accession>
<dbReference type="SUPFAM" id="SSF52080">
    <property type="entry name" value="Ribosomal proteins L15p and L18e"/>
    <property type="match status" value="1"/>
</dbReference>
<gene>
    <name evidence="7" type="ORF">CEUSTIGMA_g10281.t1</name>
</gene>
<dbReference type="InterPro" id="IPR001196">
    <property type="entry name" value="Ribosomal_uL15_CS"/>
</dbReference>
<comment type="caution">
    <text evidence="7">The sequence shown here is derived from an EMBL/GenBank/DDBJ whole genome shotgun (WGS) entry which is preliminary data.</text>
</comment>
<feature type="compositionally biased region" description="Basic residues" evidence="5">
    <location>
        <begin position="225"/>
        <end position="238"/>
    </location>
</feature>
<organism evidence="7 8">
    <name type="scientific">Chlamydomonas eustigma</name>
    <dbReference type="NCBI Taxonomy" id="1157962"/>
    <lineage>
        <taxon>Eukaryota</taxon>
        <taxon>Viridiplantae</taxon>
        <taxon>Chlorophyta</taxon>
        <taxon>core chlorophytes</taxon>
        <taxon>Chlorophyceae</taxon>
        <taxon>CS clade</taxon>
        <taxon>Chlamydomonadales</taxon>
        <taxon>Chlamydomonadaceae</taxon>
        <taxon>Chlamydomonas</taxon>
    </lineage>
</organism>
<dbReference type="Gene3D" id="3.100.10.10">
    <property type="match status" value="1"/>
</dbReference>
<evidence type="ECO:0000256" key="3">
    <source>
        <dbReference type="ARBA" id="ARBA00023274"/>
    </source>
</evidence>
<evidence type="ECO:0000256" key="1">
    <source>
        <dbReference type="ARBA" id="ARBA00007320"/>
    </source>
</evidence>
<feature type="compositionally biased region" description="Gly residues" evidence="5">
    <location>
        <begin position="55"/>
        <end position="67"/>
    </location>
</feature>
<dbReference type="NCBIfam" id="TIGR01071">
    <property type="entry name" value="rplO_bact"/>
    <property type="match status" value="1"/>
</dbReference>
<dbReference type="InterPro" id="IPR036227">
    <property type="entry name" value="Ribosomal_uL15/eL18_sf"/>
</dbReference>
<protein>
    <recommendedName>
        <fullName evidence="6">Large ribosomal subunit protein uL15/eL18 domain-containing protein</fullName>
    </recommendedName>
</protein>
<evidence type="ECO:0000313" key="7">
    <source>
        <dbReference type="EMBL" id="GAX82855.1"/>
    </source>
</evidence>
<name>A0A250XID8_9CHLO</name>
<dbReference type="GO" id="GO:0022625">
    <property type="term" value="C:cytosolic large ribosomal subunit"/>
    <property type="evidence" value="ECO:0007669"/>
    <property type="project" value="TreeGrafter"/>
</dbReference>
<dbReference type="GO" id="GO:0003735">
    <property type="term" value="F:structural constituent of ribosome"/>
    <property type="evidence" value="ECO:0007669"/>
    <property type="project" value="InterPro"/>
</dbReference>
<dbReference type="Proteomes" id="UP000232323">
    <property type="component" value="Unassembled WGS sequence"/>
</dbReference>
<keyword evidence="2 4" id="KW-0689">Ribosomal protein</keyword>
<dbReference type="GO" id="GO:0006412">
    <property type="term" value="P:translation"/>
    <property type="evidence" value="ECO:0007669"/>
    <property type="project" value="InterPro"/>
</dbReference>
<feature type="region of interest" description="Disordered" evidence="5">
    <location>
        <begin position="36"/>
        <end position="89"/>
    </location>
</feature>
<evidence type="ECO:0000256" key="5">
    <source>
        <dbReference type="SAM" id="MobiDB-lite"/>
    </source>
</evidence>
<evidence type="ECO:0000259" key="6">
    <source>
        <dbReference type="Pfam" id="PF00828"/>
    </source>
</evidence>
<dbReference type="PANTHER" id="PTHR12934:SF11">
    <property type="entry name" value="LARGE RIBOSOMAL SUBUNIT PROTEIN UL15M"/>
    <property type="match status" value="1"/>
</dbReference>
<dbReference type="InterPro" id="IPR021131">
    <property type="entry name" value="Ribosomal_uL15/eL18"/>
</dbReference>
<keyword evidence="8" id="KW-1185">Reference proteome</keyword>
<comment type="similarity">
    <text evidence="1 4">Belongs to the universal ribosomal protein uL15 family.</text>
</comment>
<reference evidence="7 8" key="1">
    <citation type="submission" date="2017-08" db="EMBL/GenBank/DDBJ databases">
        <title>Acidophilic green algal genome provides insights into adaptation to an acidic environment.</title>
        <authorList>
            <person name="Hirooka S."/>
            <person name="Hirose Y."/>
            <person name="Kanesaki Y."/>
            <person name="Higuchi S."/>
            <person name="Fujiwara T."/>
            <person name="Onuma R."/>
            <person name="Era A."/>
            <person name="Ohbayashi R."/>
            <person name="Uzuka A."/>
            <person name="Nozaki H."/>
            <person name="Yoshikawa H."/>
            <person name="Miyagishima S.Y."/>
        </authorList>
    </citation>
    <scope>NUCLEOTIDE SEQUENCE [LARGE SCALE GENOMIC DNA]</scope>
    <source>
        <strain evidence="7 8">NIES-2499</strain>
    </source>
</reference>
<evidence type="ECO:0000256" key="2">
    <source>
        <dbReference type="ARBA" id="ARBA00022980"/>
    </source>
</evidence>
<sequence>MMGGNLAPSLRSRTVKPFTSSRCPVVVQAAERFRLNNLGPEPGSRRKELRKGRGTAAGQGGTCGFGNRGQKCRSGSGTRPGFEGGQTPMYRRLPKLRGIAGGMGAGLPDFVVVNLSDLEKNFAAGAEVTLEAIKDQVLSVSGREASLPLKVLGTGQLSKPLTIKAAACSDAAKAAIEAAGGKVEILSQKPKWTRGLHNKMKRDNPNFEADRLKKKVATLVAKGRVNPKRTAKSSKGGKAKASNAAK</sequence>
<dbReference type="HAMAP" id="MF_01341">
    <property type="entry name" value="Ribosomal_uL15"/>
    <property type="match status" value="1"/>
</dbReference>
<dbReference type="EMBL" id="BEGY01000087">
    <property type="protein sequence ID" value="GAX82855.1"/>
    <property type="molecule type" value="Genomic_DNA"/>
</dbReference>
<evidence type="ECO:0000256" key="4">
    <source>
        <dbReference type="RuleBase" id="RU003888"/>
    </source>
</evidence>
<dbReference type="STRING" id="1157962.A0A250XID8"/>
<dbReference type="AlphaFoldDB" id="A0A250XID8"/>
<keyword evidence="3 4" id="KW-0687">Ribonucleoprotein</keyword>
<evidence type="ECO:0000313" key="8">
    <source>
        <dbReference type="Proteomes" id="UP000232323"/>
    </source>
</evidence>
<feature type="domain" description="Large ribosomal subunit protein uL15/eL18" evidence="6">
    <location>
        <begin position="112"/>
        <end position="184"/>
    </location>
</feature>
<dbReference type="PANTHER" id="PTHR12934">
    <property type="entry name" value="50S RIBOSOMAL PROTEIN L15"/>
    <property type="match status" value="1"/>
</dbReference>
<proteinExistence type="inferred from homology"/>
<dbReference type="PROSITE" id="PS00475">
    <property type="entry name" value="RIBOSOMAL_L15"/>
    <property type="match status" value="1"/>
</dbReference>
<dbReference type="InterPro" id="IPR005749">
    <property type="entry name" value="Ribosomal_uL15_bac-type"/>
</dbReference>
<feature type="region of interest" description="Disordered" evidence="5">
    <location>
        <begin position="222"/>
        <end position="246"/>
    </location>
</feature>
<dbReference type="InterPro" id="IPR030878">
    <property type="entry name" value="Ribosomal_uL15"/>
</dbReference>
<dbReference type="Pfam" id="PF00828">
    <property type="entry name" value="Ribosomal_L27A"/>
    <property type="match status" value="1"/>
</dbReference>
<dbReference type="OrthoDB" id="361383at2759"/>